<dbReference type="RefSeq" id="WP_015185899.1">
    <property type="nucleotide sequence ID" value="NC_019738.1"/>
</dbReference>
<organism evidence="1 2">
    <name type="scientific">Allocoleopsis franciscana PCC 7113</name>
    <dbReference type="NCBI Taxonomy" id="1173027"/>
    <lineage>
        <taxon>Bacteria</taxon>
        <taxon>Bacillati</taxon>
        <taxon>Cyanobacteriota</taxon>
        <taxon>Cyanophyceae</taxon>
        <taxon>Coleofasciculales</taxon>
        <taxon>Coleofasciculaceae</taxon>
        <taxon>Allocoleopsis</taxon>
        <taxon>Allocoleopsis franciscana</taxon>
    </lineage>
</organism>
<dbReference type="Proteomes" id="UP000010471">
    <property type="component" value="Chromosome"/>
</dbReference>
<gene>
    <name evidence="1" type="ORF">Mic7113_6178</name>
</gene>
<protein>
    <submittedName>
        <fullName evidence="1">Uncharacterized protein</fullName>
    </submittedName>
</protein>
<evidence type="ECO:0000313" key="1">
    <source>
        <dbReference type="EMBL" id="AFZ21770.1"/>
    </source>
</evidence>
<dbReference type="AlphaFoldDB" id="K9WMY3"/>
<dbReference type="HOGENOM" id="CLU_109298_0_0_3"/>
<sequence length="144" mass="15874">MDVIALTAFLTPFLPFLIKFGEKSAESVATKFGEDSWNKAKKVWGKLQPKVEAKEDAKSAVNLVSTDPEDEDYRKVFQKQLKKLFDEDQELAEAIAQIMQEKSEATSGTQINQTIQNTKGQVTGQQTGGKSIGNIDAIHGDVNL</sequence>
<dbReference type="OrthoDB" id="487163at2"/>
<dbReference type="eggNOG" id="ENOG50334RJ">
    <property type="taxonomic scope" value="Bacteria"/>
</dbReference>
<dbReference type="STRING" id="1173027.Mic7113_6178"/>
<keyword evidence="2" id="KW-1185">Reference proteome</keyword>
<evidence type="ECO:0000313" key="2">
    <source>
        <dbReference type="Proteomes" id="UP000010471"/>
    </source>
</evidence>
<reference evidence="1 2" key="1">
    <citation type="submission" date="2012-06" db="EMBL/GenBank/DDBJ databases">
        <title>Finished chromosome of genome of Microcoleus sp. PCC 7113.</title>
        <authorList>
            <consortium name="US DOE Joint Genome Institute"/>
            <person name="Gugger M."/>
            <person name="Coursin T."/>
            <person name="Rippka R."/>
            <person name="Tandeau De Marsac N."/>
            <person name="Huntemann M."/>
            <person name="Wei C.-L."/>
            <person name="Han J."/>
            <person name="Detter J.C."/>
            <person name="Han C."/>
            <person name="Tapia R."/>
            <person name="Chen A."/>
            <person name="Kyrpides N."/>
            <person name="Mavromatis K."/>
            <person name="Markowitz V."/>
            <person name="Szeto E."/>
            <person name="Ivanova N."/>
            <person name="Pagani I."/>
            <person name="Pati A."/>
            <person name="Goodwin L."/>
            <person name="Nordberg H.P."/>
            <person name="Cantor M.N."/>
            <person name="Hua S.X."/>
            <person name="Woyke T."/>
            <person name="Kerfeld C.A."/>
        </authorList>
    </citation>
    <scope>NUCLEOTIDE SEQUENCE [LARGE SCALE GENOMIC DNA]</scope>
    <source>
        <strain evidence="1 2">PCC 7113</strain>
    </source>
</reference>
<dbReference type="PATRIC" id="fig|1173027.3.peg.6836"/>
<dbReference type="EMBL" id="CP003630">
    <property type="protein sequence ID" value="AFZ21770.1"/>
    <property type="molecule type" value="Genomic_DNA"/>
</dbReference>
<name>K9WMY3_9CYAN</name>
<dbReference type="KEGG" id="mic:Mic7113_6178"/>
<accession>K9WMY3</accession>
<proteinExistence type="predicted"/>